<organism evidence="2 3">
    <name type="scientific">Streptomyces marispadix</name>
    <dbReference type="NCBI Taxonomy" id="2922868"/>
    <lineage>
        <taxon>Bacteria</taxon>
        <taxon>Bacillati</taxon>
        <taxon>Actinomycetota</taxon>
        <taxon>Actinomycetes</taxon>
        <taxon>Kitasatosporales</taxon>
        <taxon>Streptomycetaceae</taxon>
        <taxon>Streptomyces</taxon>
    </lineage>
</organism>
<comment type="caution">
    <text evidence="2">The sequence shown here is derived from an EMBL/GenBank/DDBJ whole genome shotgun (WGS) entry which is preliminary data.</text>
</comment>
<keyword evidence="3" id="KW-1185">Reference proteome</keyword>
<evidence type="ECO:0000256" key="1">
    <source>
        <dbReference type="SAM" id="MobiDB-lite"/>
    </source>
</evidence>
<feature type="compositionally biased region" description="Basic and acidic residues" evidence="1">
    <location>
        <begin position="109"/>
        <end position="119"/>
    </location>
</feature>
<name>A0ABS9T321_9ACTN</name>
<reference evidence="2" key="2">
    <citation type="journal article" date="2023" name="Int. J. Syst. Evol. Microbiol.">
        <title>Streptomyces marispadix sp. nov., isolated from marine beach sediment of the Northern Coast of Portugal.</title>
        <authorList>
            <person name="dos Santos J.D.N."/>
            <person name="Vitorino I.R."/>
            <person name="Kallscheuer N."/>
            <person name="Srivastava A."/>
            <person name="Krautwurst S."/>
            <person name="Marz M."/>
            <person name="Jogler C."/>
            <person name="Lobo Da Cunha A."/>
            <person name="Catita J."/>
            <person name="Goncalves H."/>
            <person name="Gonzalez I."/>
            <person name="Reyes F."/>
            <person name="Lage O.M."/>
        </authorList>
    </citation>
    <scope>NUCLEOTIDE SEQUENCE</scope>
    <source>
        <strain evidence="2">M600PL45_2</strain>
    </source>
</reference>
<sequence>MPLTPSPPGPRRRSMVAGTLGALGPFAAVGRIAAAATTAVPVGAVLTGCSADGSDADAAQATAADKRLRREATRQSLDLLARYDATADTHSSLADRIRPLREATMRHAEVLSGDDEKNHGAGRGRHGRGSDGGGRGDGGTADKHGEQRRPRVPGDEKAALASLGDAERRTAAARTAALMKAPPETARLLASLAAAGAAHAYLLGAGDVPDADGEDGEGDGT</sequence>
<protein>
    <recommendedName>
        <fullName evidence="4">Lipoprotein</fullName>
    </recommendedName>
</protein>
<evidence type="ECO:0000313" key="2">
    <source>
        <dbReference type="EMBL" id="MCH6162929.1"/>
    </source>
</evidence>
<feature type="region of interest" description="Disordered" evidence="1">
    <location>
        <begin position="109"/>
        <end position="178"/>
    </location>
</feature>
<evidence type="ECO:0008006" key="4">
    <source>
        <dbReference type="Google" id="ProtNLM"/>
    </source>
</evidence>
<dbReference type="RefSeq" id="WP_241061803.1">
    <property type="nucleotide sequence ID" value="NZ_JAKWJU010000002.1"/>
</dbReference>
<dbReference type="Proteomes" id="UP001166784">
    <property type="component" value="Unassembled WGS sequence"/>
</dbReference>
<evidence type="ECO:0000313" key="3">
    <source>
        <dbReference type="Proteomes" id="UP001166784"/>
    </source>
</evidence>
<accession>A0ABS9T321</accession>
<dbReference type="EMBL" id="JAKWJU010000002">
    <property type="protein sequence ID" value="MCH6162929.1"/>
    <property type="molecule type" value="Genomic_DNA"/>
</dbReference>
<feature type="compositionally biased region" description="Gly residues" evidence="1">
    <location>
        <begin position="130"/>
        <end position="139"/>
    </location>
</feature>
<reference evidence="2" key="1">
    <citation type="submission" date="2022-03" db="EMBL/GenBank/DDBJ databases">
        <authorList>
            <person name="Santos J.D.N."/>
            <person name="Kallscheuer N."/>
            <person name="Jogler C."/>
            <person name="Lage O.M."/>
        </authorList>
    </citation>
    <scope>NUCLEOTIDE SEQUENCE</scope>
    <source>
        <strain evidence="2">M600PL45_2</strain>
    </source>
</reference>
<proteinExistence type="predicted"/>
<gene>
    <name evidence="2" type="ORF">MMA15_21820</name>
</gene>
<feature type="compositionally biased region" description="Basic and acidic residues" evidence="1">
    <location>
        <begin position="140"/>
        <end position="158"/>
    </location>
</feature>